<organism evidence="1">
    <name type="scientific">uncultured Caudovirales phage</name>
    <dbReference type="NCBI Taxonomy" id="2100421"/>
    <lineage>
        <taxon>Viruses</taxon>
        <taxon>Duplodnaviria</taxon>
        <taxon>Heunggongvirae</taxon>
        <taxon>Uroviricota</taxon>
        <taxon>Caudoviricetes</taxon>
        <taxon>Peduoviridae</taxon>
        <taxon>Maltschvirus</taxon>
        <taxon>Maltschvirus maltsch</taxon>
    </lineage>
</organism>
<accession>A0A6J5MMF2</accession>
<dbReference type="EMBL" id="LR796440">
    <property type="protein sequence ID" value="CAB4144749.1"/>
    <property type="molecule type" value="Genomic_DNA"/>
</dbReference>
<reference evidence="1" key="1">
    <citation type="submission" date="2020-04" db="EMBL/GenBank/DDBJ databases">
        <authorList>
            <person name="Chiriac C."/>
            <person name="Salcher M."/>
            <person name="Ghai R."/>
            <person name="Kavagutti S V."/>
        </authorList>
    </citation>
    <scope>NUCLEOTIDE SEQUENCE</scope>
</reference>
<protein>
    <submittedName>
        <fullName evidence="1">Uncharacterized protein</fullName>
    </submittedName>
</protein>
<name>A0A6J5MMF2_9CAUD</name>
<evidence type="ECO:0000313" key="1">
    <source>
        <dbReference type="EMBL" id="CAB4144749.1"/>
    </source>
</evidence>
<proteinExistence type="predicted"/>
<sequence>MRKPYIKVVSIKDTKAGDCKLTLDMNQAGREVILQAGIQKALSDYMVKNTGKLSFWNKLQICWSILK</sequence>
<gene>
    <name evidence="1" type="ORF">UFOVP454_58</name>
</gene>